<sequence>MKSLKGSQTEKNLYKTFAGECRARTKYNLFAEEAREEEQHWIADIFDETAKNEYAHAREVFRRFLGNVGDVAENLMVAAMGESDEFKEIYKEFEETARSEGYEEIADFYKELREVEESHNERYMDFYDKIQSKSLYSSKEPVKWVCTNCGYIHEGKEAPINCPLCRFPQGYFRLLNEC</sequence>
<evidence type="ECO:0000256" key="3">
    <source>
        <dbReference type="ARBA" id="ARBA00022723"/>
    </source>
</evidence>
<dbReference type="SUPFAM" id="SSF57802">
    <property type="entry name" value="Rubredoxin-like"/>
    <property type="match status" value="1"/>
</dbReference>
<dbReference type="PANTHER" id="PTHR43865:SF1">
    <property type="entry name" value="RUBRERYTHRIN-RELATED"/>
    <property type="match status" value="1"/>
</dbReference>
<dbReference type="EMBL" id="JARVUX010000001">
    <property type="protein sequence ID" value="MDH2334759.1"/>
    <property type="molecule type" value="Genomic_DNA"/>
</dbReference>
<feature type="domain" description="Ferritin-like diiron" evidence="7">
    <location>
        <begin position="3"/>
        <end position="134"/>
    </location>
</feature>
<dbReference type="PANTHER" id="PTHR43865">
    <property type="entry name" value="RUBRERYTHRIN-RELATED"/>
    <property type="match status" value="1"/>
</dbReference>
<comment type="cofactor">
    <cofactor evidence="1">
        <name>Fe(3+)</name>
        <dbReference type="ChEBI" id="CHEBI:29034"/>
    </cofactor>
</comment>
<dbReference type="InterPro" id="IPR048574">
    <property type="entry name" value="RUBY_RBDX"/>
</dbReference>
<keyword evidence="5" id="KW-0408">Iron</keyword>
<dbReference type="GO" id="GO:0016491">
    <property type="term" value="F:oxidoreductase activity"/>
    <property type="evidence" value="ECO:0007669"/>
    <property type="project" value="InterPro"/>
</dbReference>
<evidence type="ECO:0000256" key="1">
    <source>
        <dbReference type="ARBA" id="ARBA00001965"/>
    </source>
</evidence>
<dbReference type="CDD" id="cd01041">
    <property type="entry name" value="Rubrerythrin"/>
    <property type="match status" value="1"/>
</dbReference>
<dbReference type="InterPro" id="IPR009040">
    <property type="entry name" value="Ferritin-like_diiron"/>
</dbReference>
<keyword evidence="3" id="KW-0479">Metal-binding</keyword>
<protein>
    <submittedName>
        <fullName evidence="8">Rubrerythrin family protein</fullName>
    </submittedName>
</protein>
<evidence type="ECO:0000256" key="2">
    <source>
        <dbReference type="ARBA" id="ARBA00022448"/>
    </source>
</evidence>
<proteinExistence type="predicted"/>
<name>A0AAN5N391_CLOPF</name>
<dbReference type="RefSeq" id="WP_151234148.1">
    <property type="nucleotide sequence ID" value="NZ_JALCVA010000001.1"/>
</dbReference>
<reference evidence="8" key="1">
    <citation type="submission" date="2023-04" db="EMBL/GenBank/DDBJ databases">
        <title>Epidemiological investigation of Clostridium perfringens isolated from cattle.</title>
        <authorList>
            <person name="Tian R."/>
        </authorList>
    </citation>
    <scope>NUCLEOTIDE SEQUENCE</scope>
    <source>
        <strain evidence="8">ZWCP172</strain>
    </source>
</reference>
<evidence type="ECO:0000256" key="5">
    <source>
        <dbReference type="ARBA" id="ARBA00023004"/>
    </source>
</evidence>
<comment type="caution">
    <text evidence="8">The sequence shown here is derived from an EMBL/GenBank/DDBJ whole genome shotgun (WGS) entry which is preliminary data.</text>
</comment>
<dbReference type="InterPro" id="IPR003251">
    <property type="entry name" value="Rr_diiron-bd_dom"/>
</dbReference>
<dbReference type="InterPro" id="IPR009078">
    <property type="entry name" value="Ferritin-like_SF"/>
</dbReference>
<gene>
    <name evidence="8" type="ORF">QDQ28_01000</name>
</gene>
<dbReference type="InterPro" id="IPR012347">
    <property type="entry name" value="Ferritin-like"/>
</dbReference>
<accession>A0AAN5N391</accession>
<organism evidence="8 9">
    <name type="scientific">Clostridium perfringens</name>
    <dbReference type="NCBI Taxonomy" id="1502"/>
    <lineage>
        <taxon>Bacteria</taxon>
        <taxon>Bacillati</taxon>
        <taxon>Bacillota</taxon>
        <taxon>Clostridia</taxon>
        <taxon>Eubacteriales</taxon>
        <taxon>Clostridiaceae</taxon>
        <taxon>Clostridium</taxon>
    </lineage>
</organism>
<keyword evidence="4" id="KW-0249">Electron transport</keyword>
<evidence type="ECO:0000313" key="9">
    <source>
        <dbReference type="Proteomes" id="UP001222958"/>
    </source>
</evidence>
<dbReference type="Gene3D" id="2.20.28.10">
    <property type="match status" value="1"/>
</dbReference>
<dbReference type="AlphaFoldDB" id="A0AAN5N391"/>
<dbReference type="Pfam" id="PF02915">
    <property type="entry name" value="Rubrerythrin"/>
    <property type="match status" value="1"/>
</dbReference>
<keyword evidence="2" id="KW-0813">Transport</keyword>
<dbReference type="SUPFAM" id="SSF47240">
    <property type="entry name" value="Ferritin-like"/>
    <property type="match status" value="1"/>
</dbReference>
<evidence type="ECO:0000259" key="7">
    <source>
        <dbReference type="PROSITE" id="PS50905"/>
    </source>
</evidence>
<dbReference type="InterPro" id="IPR052364">
    <property type="entry name" value="Rubrerythrin"/>
</dbReference>
<dbReference type="Proteomes" id="UP001222958">
    <property type="component" value="Unassembled WGS sequence"/>
</dbReference>
<dbReference type="Pfam" id="PF21349">
    <property type="entry name" value="RUBY_RBDX"/>
    <property type="match status" value="1"/>
</dbReference>
<dbReference type="Gene3D" id="1.20.1260.10">
    <property type="match status" value="1"/>
</dbReference>
<dbReference type="PROSITE" id="PS50905">
    <property type="entry name" value="FERRITIN_LIKE"/>
    <property type="match status" value="1"/>
</dbReference>
<dbReference type="InterPro" id="IPR024934">
    <property type="entry name" value="Rubredoxin-like_dom"/>
</dbReference>
<evidence type="ECO:0000259" key="6">
    <source>
        <dbReference type="PROSITE" id="PS50903"/>
    </source>
</evidence>
<dbReference type="PROSITE" id="PS50903">
    <property type="entry name" value="RUBREDOXIN_LIKE"/>
    <property type="match status" value="1"/>
</dbReference>
<evidence type="ECO:0000256" key="4">
    <source>
        <dbReference type="ARBA" id="ARBA00022982"/>
    </source>
</evidence>
<feature type="domain" description="Rubredoxin-like" evidence="6">
    <location>
        <begin position="141"/>
        <end position="175"/>
    </location>
</feature>
<dbReference type="CDD" id="cd00729">
    <property type="entry name" value="rubredoxin_SM"/>
    <property type="match status" value="1"/>
</dbReference>
<dbReference type="GO" id="GO:0005506">
    <property type="term" value="F:iron ion binding"/>
    <property type="evidence" value="ECO:0007669"/>
    <property type="project" value="InterPro"/>
</dbReference>
<evidence type="ECO:0000313" key="8">
    <source>
        <dbReference type="EMBL" id="MDH2334759.1"/>
    </source>
</evidence>